<accession>A0A1M4SH28</accession>
<name>A0A1M4SH28_9FIRM</name>
<feature type="domain" description="PSP1 C-terminal" evidence="2">
    <location>
        <begin position="61"/>
        <end position="146"/>
    </location>
</feature>
<dbReference type="AlphaFoldDB" id="A0A1M4SH28"/>
<feature type="compositionally biased region" description="Basic and acidic residues" evidence="1">
    <location>
        <begin position="310"/>
        <end position="322"/>
    </location>
</feature>
<keyword evidence="4" id="KW-1185">Reference proteome</keyword>
<dbReference type="Pfam" id="PF04468">
    <property type="entry name" value="PSP1"/>
    <property type="match status" value="1"/>
</dbReference>
<feature type="region of interest" description="Disordered" evidence="1">
    <location>
        <begin position="294"/>
        <end position="373"/>
    </location>
</feature>
<evidence type="ECO:0000256" key="1">
    <source>
        <dbReference type="SAM" id="MobiDB-lite"/>
    </source>
</evidence>
<dbReference type="PANTHER" id="PTHR43830:SF3">
    <property type="entry name" value="PROTEIN PSP1"/>
    <property type="match status" value="1"/>
</dbReference>
<dbReference type="OrthoDB" id="9779344at2"/>
<dbReference type="Proteomes" id="UP000184404">
    <property type="component" value="Unassembled WGS sequence"/>
</dbReference>
<dbReference type="InterPro" id="IPR047767">
    <property type="entry name" value="PSP1-like"/>
</dbReference>
<proteinExistence type="predicted"/>
<organism evidence="3 4">
    <name type="scientific">Schwartzia succinivorans DSM 10502</name>
    <dbReference type="NCBI Taxonomy" id="1123243"/>
    <lineage>
        <taxon>Bacteria</taxon>
        <taxon>Bacillati</taxon>
        <taxon>Bacillota</taxon>
        <taxon>Negativicutes</taxon>
        <taxon>Selenomonadales</taxon>
        <taxon>Selenomonadaceae</taxon>
        <taxon>Schwartzia</taxon>
    </lineage>
</organism>
<sequence>MQTIVGVRFKKAGKIYYFGIGPLEIKTGDDVIVETARGVEFGHVVLGPRQVDDAEVTLPLKAVQRKATDEDRERVKSNHEQEKEAMRICEEKIAARNLPMKLVDVEYTFDINKIVFYFTADGRVDFRELVKDLAAVFRTRIELRQIGVRDEAKMLGGIGCCGRPLCCATFLGEFAPVSIRMAKEQNLSLNPTKISGICGRLMCCLKYESECYCDQCPVQKKVQPPAQGSRVVSIEGEGRVISLNQQRRTATILLDDGKTIVASWEDVVEKEPEEEDLANVAALAAIAAIQAEAAENGMGDRPRGRRRRSRGDGEHRRDKGSKEGYGNEGHGHGKRDFGDRPHRDKGQRDHKDRRPRRERRDNHENPGTNEANE</sequence>
<evidence type="ECO:0000259" key="2">
    <source>
        <dbReference type="PROSITE" id="PS51411"/>
    </source>
</evidence>
<dbReference type="NCBIfam" id="NF041131">
    <property type="entry name" value="RicT_YaaT_fam"/>
    <property type="match status" value="1"/>
</dbReference>
<dbReference type="InterPro" id="IPR007557">
    <property type="entry name" value="PSP1_C"/>
</dbReference>
<feature type="compositionally biased region" description="Basic and acidic residues" evidence="1">
    <location>
        <begin position="329"/>
        <end position="352"/>
    </location>
</feature>
<dbReference type="PROSITE" id="PS51411">
    <property type="entry name" value="PSP1_C"/>
    <property type="match status" value="1"/>
</dbReference>
<evidence type="ECO:0000313" key="4">
    <source>
        <dbReference type="Proteomes" id="UP000184404"/>
    </source>
</evidence>
<dbReference type="GO" id="GO:0005737">
    <property type="term" value="C:cytoplasm"/>
    <property type="evidence" value="ECO:0007669"/>
    <property type="project" value="TreeGrafter"/>
</dbReference>
<dbReference type="RefSeq" id="WP_072934261.1">
    <property type="nucleotide sequence ID" value="NZ_FQUG01000002.1"/>
</dbReference>
<dbReference type="STRING" id="1123243.SAMN02745190_00133"/>
<dbReference type="EMBL" id="FQUG01000002">
    <property type="protein sequence ID" value="SHE31489.1"/>
    <property type="molecule type" value="Genomic_DNA"/>
</dbReference>
<gene>
    <name evidence="3" type="ORF">SAMN02745190_00133</name>
</gene>
<evidence type="ECO:0000313" key="3">
    <source>
        <dbReference type="EMBL" id="SHE31489.1"/>
    </source>
</evidence>
<protein>
    <submittedName>
        <fullName evidence="3">Cell fate regulator YaaT, PSP1 superfamily (Controls sporulation, competence, biofilm development)</fullName>
    </submittedName>
</protein>
<dbReference type="PANTHER" id="PTHR43830">
    <property type="entry name" value="PROTEIN PSP1"/>
    <property type="match status" value="1"/>
</dbReference>
<reference evidence="3 4" key="1">
    <citation type="submission" date="2016-11" db="EMBL/GenBank/DDBJ databases">
        <authorList>
            <person name="Jaros S."/>
            <person name="Januszkiewicz K."/>
            <person name="Wedrychowicz H."/>
        </authorList>
    </citation>
    <scope>NUCLEOTIDE SEQUENCE [LARGE SCALE GENOMIC DNA]</scope>
    <source>
        <strain evidence="3 4">DSM 10502</strain>
    </source>
</reference>